<sequence>MVYLVFVKIHPTNDGNGRSARLLEKWFLAEKLGDKAWFIQSEKTYYDHHQTYYSNIRLLGLEYFTLDYSKALPFLLMLPYATKTL</sequence>
<dbReference type="EMBL" id="FTOP01000023">
    <property type="protein sequence ID" value="SIT15576.1"/>
    <property type="molecule type" value="Genomic_DNA"/>
</dbReference>
<dbReference type="STRING" id="529505.SAMN05421761_1232"/>
<dbReference type="InterPro" id="IPR003812">
    <property type="entry name" value="Fido"/>
</dbReference>
<name>A0A1N7PYB2_9BACT</name>
<keyword evidence="3" id="KW-1185">Reference proteome</keyword>
<protein>
    <submittedName>
        <fullName evidence="2">Fic/DOC family protein</fullName>
    </submittedName>
</protein>
<organism evidence="2 3">
    <name type="scientific">Belliella pelovolcani</name>
    <dbReference type="NCBI Taxonomy" id="529505"/>
    <lineage>
        <taxon>Bacteria</taxon>
        <taxon>Pseudomonadati</taxon>
        <taxon>Bacteroidota</taxon>
        <taxon>Cytophagia</taxon>
        <taxon>Cytophagales</taxon>
        <taxon>Cyclobacteriaceae</taxon>
        <taxon>Belliella</taxon>
    </lineage>
</organism>
<dbReference type="AlphaFoldDB" id="A0A1N7PYB2"/>
<dbReference type="Gene3D" id="1.10.3290.10">
    <property type="entry name" value="Fido-like domain"/>
    <property type="match status" value="1"/>
</dbReference>
<dbReference type="PROSITE" id="PS51459">
    <property type="entry name" value="FIDO"/>
    <property type="match status" value="1"/>
</dbReference>
<feature type="domain" description="Fido" evidence="1">
    <location>
        <begin position="1"/>
        <end position="67"/>
    </location>
</feature>
<reference evidence="3" key="1">
    <citation type="submission" date="2017-01" db="EMBL/GenBank/DDBJ databases">
        <authorList>
            <person name="Varghese N."/>
            <person name="Submissions S."/>
        </authorList>
    </citation>
    <scope>NUCLEOTIDE SEQUENCE [LARGE SCALE GENOMIC DNA]</scope>
    <source>
        <strain evidence="3">DSM 46698</strain>
    </source>
</reference>
<dbReference type="InterPro" id="IPR036597">
    <property type="entry name" value="Fido-like_dom_sf"/>
</dbReference>
<dbReference type="RefSeq" id="WP_076502982.1">
    <property type="nucleotide sequence ID" value="NZ_FTOP01000023.1"/>
</dbReference>
<dbReference type="SUPFAM" id="SSF140931">
    <property type="entry name" value="Fic-like"/>
    <property type="match status" value="1"/>
</dbReference>
<evidence type="ECO:0000313" key="3">
    <source>
        <dbReference type="Proteomes" id="UP000186026"/>
    </source>
</evidence>
<proteinExistence type="predicted"/>
<evidence type="ECO:0000313" key="2">
    <source>
        <dbReference type="EMBL" id="SIT15576.1"/>
    </source>
</evidence>
<dbReference type="Pfam" id="PF02661">
    <property type="entry name" value="Fic"/>
    <property type="match status" value="1"/>
</dbReference>
<gene>
    <name evidence="2" type="ORF">SAMN05421761_1232</name>
</gene>
<dbReference type="Proteomes" id="UP000186026">
    <property type="component" value="Unassembled WGS sequence"/>
</dbReference>
<accession>A0A1N7PYB2</accession>
<evidence type="ECO:0000259" key="1">
    <source>
        <dbReference type="PROSITE" id="PS51459"/>
    </source>
</evidence>